<dbReference type="InterPro" id="IPR011006">
    <property type="entry name" value="CheY-like_superfamily"/>
</dbReference>
<evidence type="ECO:0000256" key="3">
    <source>
        <dbReference type="ARBA" id="ARBA00023125"/>
    </source>
</evidence>
<dbReference type="InterPro" id="IPR001867">
    <property type="entry name" value="OmpR/PhoB-type_DNA-bd"/>
</dbReference>
<proteinExistence type="predicted"/>
<protein>
    <submittedName>
        <fullName evidence="10">DNA-binding response OmpR family regulator</fullName>
    </submittedName>
</protein>
<evidence type="ECO:0000256" key="7">
    <source>
        <dbReference type="SAM" id="MobiDB-lite"/>
    </source>
</evidence>
<feature type="DNA-binding region" description="OmpR/PhoB-type" evidence="6">
    <location>
        <begin position="153"/>
        <end position="261"/>
    </location>
</feature>
<dbReference type="GO" id="GO:0006355">
    <property type="term" value="P:regulation of DNA-templated transcription"/>
    <property type="evidence" value="ECO:0007669"/>
    <property type="project" value="InterPro"/>
</dbReference>
<evidence type="ECO:0000256" key="6">
    <source>
        <dbReference type="PROSITE-ProRule" id="PRU01091"/>
    </source>
</evidence>
<evidence type="ECO:0000259" key="9">
    <source>
        <dbReference type="PROSITE" id="PS51755"/>
    </source>
</evidence>
<dbReference type="CDD" id="cd17574">
    <property type="entry name" value="REC_OmpR"/>
    <property type="match status" value="1"/>
</dbReference>
<dbReference type="SMART" id="SM00448">
    <property type="entry name" value="REC"/>
    <property type="match status" value="1"/>
</dbReference>
<keyword evidence="3 6" id="KW-0238">DNA-binding</keyword>
<dbReference type="InterPro" id="IPR001789">
    <property type="entry name" value="Sig_transdc_resp-reg_receiver"/>
</dbReference>
<evidence type="ECO:0000259" key="8">
    <source>
        <dbReference type="PROSITE" id="PS50110"/>
    </source>
</evidence>
<dbReference type="CDD" id="cd00383">
    <property type="entry name" value="trans_reg_C"/>
    <property type="match status" value="1"/>
</dbReference>
<dbReference type="Pfam" id="PF00072">
    <property type="entry name" value="Response_reg"/>
    <property type="match status" value="1"/>
</dbReference>
<keyword evidence="4" id="KW-0804">Transcription</keyword>
<dbReference type="OrthoDB" id="3197131at2"/>
<dbReference type="GO" id="GO:0000156">
    <property type="term" value="F:phosphorelay response regulator activity"/>
    <property type="evidence" value="ECO:0007669"/>
    <property type="project" value="TreeGrafter"/>
</dbReference>
<dbReference type="SMART" id="SM00862">
    <property type="entry name" value="Trans_reg_C"/>
    <property type="match status" value="1"/>
</dbReference>
<dbReference type="InterPro" id="IPR039420">
    <property type="entry name" value="WalR-like"/>
</dbReference>
<keyword evidence="11" id="KW-1185">Reference proteome</keyword>
<dbReference type="InterPro" id="IPR036388">
    <property type="entry name" value="WH-like_DNA-bd_sf"/>
</dbReference>
<dbReference type="PROSITE" id="PS51755">
    <property type="entry name" value="OMPR_PHOB"/>
    <property type="match status" value="1"/>
</dbReference>
<dbReference type="RefSeq" id="WP_141380961.1">
    <property type="nucleotide sequence ID" value="NZ_BJNA01000040.1"/>
</dbReference>
<feature type="domain" description="Response regulatory" evidence="8">
    <location>
        <begin position="8"/>
        <end position="121"/>
    </location>
</feature>
<feature type="domain" description="OmpR/PhoB-type" evidence="9">
    <location>
        <begin position="153"/>
        <end position="261"/>
    </location>
</feature>
<evidence type="ECO:0000256" key="1">
    <source>
        <dbReference type="ARBA" id="ARBA00022553"/>
    </source>
</evidence>
<dbReference type="SUPFAM" id="SSF46894">
    <property type="entry name" value="C-terminal effector domain of the bipartite response regulators"/>
    <property type="match status" value="1"/>
</dbReference>
<dbReference type="PROSITE" id="PS50110">
    <property type="entry name" value="RESPONSE_REGULATORY"/>
    <property type="match status" value="1"/>
</dbReference>
<dbReference type="Proteomes" id="UP000319804">
    <property type="component" value="Unassembled WGS sequence"/>
</dbReference>
<dbReference type="EMBL" id="VFPS01000005">
    <property type="protein sequence ID" value="TQM91307.1"/>
    <property type="molecule type" value="Genomic_DNA"/>
</dbReference>
<keyword evidence="1 5" id="KW-0597">Phosphoprotein</keyword>
<keyword evidence="2" id="KW-0805">Transcription regulation</keyword>
<evidence type="ECO:0000313" key="10">
    <source>
        <dbReference type="EMBL" id="TQM91307.1"/>
    </source>
</evidence>
<feature type="modified residue" description="4-aspartylphosphate" evidence="5">
    <location>
        <position position="57"/>
    </location>
</feature>
<comment type="caution">
    <text evidence="10">The sequence shown here is derived from an EMBL/GenBank/DDBJ whole genome shotgun (WGS) entry which is preliminary data.</text>
</comment>
<dbReference type="AlphaFoldDB" id="A0A4Y3UNK4"/>
<feature type="region of interest" description="Disordered" evidence="7">
    <location>
        <begin position="119"/>
        <end position="153"/>
    </location>
</feature>
<dbReference type="Gene3D" id="3.40.50.2300">
    <property type="match status" value="1"/>
</dbReference>
<organism evidence="10 11">
    <name type="scientific">Microbacterium lacticum</name>
    <dbReference type="NCBI Taxonomy" id="33885"/>
    <lineage>
        <taxon>Bacteria</taxon>
        <taxon>Bacillati</taxon>
        <taxon>Actinomycetota</taxon>
        <taxon>Actinomycetes</taxon>
        <taxon>Micrococcales</taxon>
        <taxon>Microbacteriaceae</taxon>
        <taxon>Microbacterium</taxon>
    </lineage>
</organism>
<evidence type="ECO:0000313" key="11">
    <source>
        <dbReference type="Proteomes" id="UP000319804"/>
    </source>
</evidence>
<evidence type="ECO:0000256" key="4">
    <source>
        <dbReference type="ARBA" id="ARBA00023163"/>
    </source>
</evidence>
<dbReference type="PANTHER" id="PTHR48111">
    <property type="entry name" value="REGULATOR OF RPOS"/>
    <property type="match status" value="1"/>
</dbReference>
<name>A0A4Y3UNK4_9MICO</name>
<gene>
    <name evidence="10" type="ORF">FHX68_2518</name>
</gene>
<dbReference type="GO" id="GO:0005829">
    <property type="term" value="C:cytosol"/>
    <property type="evidence" value="ECO:0007669"/>
    <property type="project" value="TreeGrafter"/>
</dbReference>
<reference evidence="10 11" key="1">
    <citation type="submission" date="2019-06" db="EMBL/GenBank/DDBJ databases">
        <title>Sequencing the genomes of 1000 actinobacteria strains.</title>
        <authorList>
            <person name="Klenk H.-P."/>
        </authorList>
    </citation>
    <scope>NUCLEOTIDE SEQUENCE [LARGE SCALE GENOMIC DNA]</scope>
    <source>
        <strain evidence="10 11">DSM 20427</strain>
    </source>
</reference>
<sequence>MGEAARQTAVVIDDDADVRDLLVQVLTSAGFHVFAVDNGFDGVDAVRAHDPDITTLDVNMPGIDGYETARRIREHSNTYILLITALTEEADAVLGFSVGADDVVTKPFRARELRARVLAAQRRRPRGSAPGGADSARDADPQPAPVAVLPSATPSRLSGNAGLVVDRATHSVTIDGHPVLLTRTEFELLATLLEAAPEVRSKAHLAGALRSGHGGGFSLVSDADERAIETHLTNLRRKLGDSVAEPRFIETLRAVGYRAIVPGGTPSTSTL</sequence>
<dbReference type="PANTHER" id="PTHR48111:SF4">
    <property type="entry name" value="DNA-BINDING DUAL TRANSCRIPTIONAL REGULATOR OMPR"/>
    <property type="match status" value="1"/>
</dbReference>
<evidence type="ECO:0000256" key="2">
    <source>
        <dbReference type="ARBA" id="ARBA00023015"/>
    </source>
</evidence>
<dbReference type="GO" id="GO:0032993">
    <property type="term" value="C:protein-DNA complex"/>
    <property type="evidence" value="ECO:0007669"/>
    <property type="project" value="TreeGrafter"/>
</dbReference>
<accession>A0A4Y3UNK4</accession>
<dbReference type="GO" id="GO:0000976">
    <property type="term" value="F:transcription cis-regulatory region binding"/>
    <property type="evidence" value="ECO:0007669"/>
    <property type="project" value="TreeGrafter"/>
</dbReference>
<dbReference type="Pfam" id="PF00486">
    <property type="entry name" value="Trans_reg_C"/>
    <property type="match status" value="1"/>
</dbReference>
<dbReference type="InterPro" id="IPR016032">
    <property type="entry name" value="Sig_transdc_resp-reg_C-effctor"/>
</dbReference>
<dbReference type="SUPFAM" id="SSF52172">
    <property type="entry name" value="CheY-like"/>
    <property type="match status" value="1"/>
</dbReference>
<dbReference type="Gene3D" id="1.10.10.10">
    <property type="entry name" value="Winged helix-like DNA-binding domain superfamily/Winged helix DNA-binding domain"/>
    <property type="match status" value="1"/>
</dbReference>
<evidence type="ECO:0000256" key="5">
    <source>
        <dbReference type="PROSITE-ProRule" id="PRU00169"/>
    </source>
</evidence>